<dbReference type="EMBL" id="CAICTM010001591">
    <property type="protein sequence ID" value="CAB9524828.1"/>
    <property type="molecule type" value="Genomic_DNA"/>
</dbReference>
<dbReference type="Proteomes" id="UP001153069">
    <property type="component" value="Unassembled WGS sequence"/>
</dbReference>
<evidence type="ECO:0000313" key="1">
    <source>
        <dbReference type="EMBL" id="CAB9524828.1"/>
    </source>
</evidence>
<protein>
    <submittedName>
        <fullName evidence="1">Uncharacterized protein</fullName>
    </submittedName>
</protein>
<gene>
    <name evidence="1" type="ORF">SEMRO_1593_G284470.1</name>
</gene>
<sequence length="87" mass="9304">MAKNSCSNANRKAMILGFLLGASYHLLSFGAVMAAAQMETNWGVVQKIERVKSSKFVQPFGGMDSADWLHHGQCCPGNSPGHPLLGV</sequence>
<proteinExistence type="predicted"/>
<comment type="caution">
    <text evidence="1">The sequence shown here is derived from an EMBL/GenBank/DDBJ whole genome shotgun (WGS) entry which is preliminary data.</text>
</comment>
<accession>A0A9N8HRM2</accession>
<organism evidence="1 2">
    <name type="scientific">Seminavis robusta</name>
    <dbReference type="NCBI Taxonomy" id="568900"/>
    <lineage>
        <taxon>Eukaryota</taxon>
        <taxon>Sar</taxon>
        <taxon>Stramenopiles</taxon>
        <taxon>Ochrophyta</taxon>
        <taxon>Bacillariophyta</taxon>
        <taxon>Bacillariophyceae</taxon>
        <taxon>Bacillariophycidae</taxon>
        <taxon>Naviculales</taxon>
        <taxon>Naviculaceae</taxon>
        <taxon>Seminavis</taxon>
    </lineage>
</organism>
<name>A0A9N8HRM2_9STRA</name>
<keyword evidence="2" id="KW-1185">Reference proteome</keyword>
<evidence type="ECO:0000313" key="2">
    <source>
        <dbReference type="Proteomes" id="UP001153069"/>
    </source>
</evidence>
<reference evidence="1" key="1">
    <citation type="submission" date="2020-06" db="EMBL/GenBank/DDBJ databases">
        <authorList>
            <consortium name="Plant Systems Biology data submission"/>
        </authorList>
    </citation>
    <scope>NUCLEOTIDE SEQUENCE</scope>
    <source>
        <strain evidence="1">D6</strain>
    </source>
</reference>
<dbReference type="AlphaFoldDB" id="A0A9N8HRM2"/>